<reference evidence="1 2" key="1">
    <citation type="submission" date="2009-01" db="EMBL/GenBank/DDBJ databases">
        <authorList>
            <person name="Qin X."/>
            <person name="Bachman B."/>
            <person name="Battles P."/>
            <person name="Bell A."/>
            <person name="Bess C."/>
            <person name="Bickham C."/>
            <person name="Chaboub L."/>
            <person name="Chen D."/>
            <person name="Coyle M."/>
            <person name="Deiros D.R."/>
            <person name="Dinh H."/>
            <person name="Forbes L."/>
            <person name="Fowler G."/>
            <person name="Francisco L."/>
            <person name="Fu Q."/>
            <person name="Gubbala S."/>
            <person name="Hale W."/>
            <person name="Han Y."/>
            <person name="Hemphill L."/>
            <person name="Highlander S.K."/>
            <person name="Hirani K."/>
            <person name="Hogues M."/>
            <person name="Jackson L."/>
            <person name="Jakkamsetti A."/>
            <person name="Javaid M."/>
            <person name="Jiang H."/>
            <person name="Korchina V."/>
            <person name="Kovar C."/>
            <person name="Lara F."/>
            <person name="Lee S."/>
            <person name="Mata R."/>
            <person name="Mathew T."/>
            <person name="Moen C."/>
            <person name="Morales K."/>
            <person name="Munidasa M."/>
            <person name="Nazareth L."/>
            <person name="Ngo R."/>
            <person name="Nguyen L."/>
            <person name="Okwuonu G."/>
            <person name="Ongeri F."/>
            <person name="Patil S."/>
            <person name="Petrosino J."/>
            <person name="Pham C."/>
            <person name="Pham P."/>
            <person name="Pu L.-L."/>
            <person name="Puazo M."/>
            <person name="Raj R."/>
            <person name="Reid J."/>
            <person name="Rouhana J."/>
            <person name="Saada N."/>
            <person name="Shang Y."/>
            <person name="Simmons D."/>
            <person name="Thornton R."/>
            <person name="Warren J."/>
            <person name="Weissenberger G."/>
            <person name="Zhang J."/>
            <person name="Zhang L."/>
            <person name="Zhou C."/>
            <person name="Zhu D."/>
            <person name="Muzny D."/>
            <person name="Worley K."/>
            <person name="Gibbs R."/>
        </authorList>
    </citation>
    <scope>NUCLEOTIDE SEQUENCE [LARGE SCALE GENOMIC DNA]</scope>
    <source>
        <strain evidence="1 2">ATCC 11741</strain>
    </source>
</reference>
<proteinExistence type="predicted"/>
<evidence type="ECO:0000313" key="1">
    <source>
        <dbReference type="EMBL" id="EEJ73501.1"/>
    </source>
</evidence>
<gene>
    <name evidence="1" type="ORF">HMPREF0545_1647</name>
</gene>
<evidence type="ECO:0000313" key="2">
    <source>
        <dbReference type="Proteomes" id="UP000003531"/>
    </source>
</evidence>
<dbReference type="Proteomes" id="UP000003531">
    <property type="component" value="Unassembled WGS sequence"/>
</dbReference>
<dbReference type="AlphaFoldDB" id="C2EJ25"/>
<sequence>MKDIKLMEIVRKGRNVNWVTQMNVSDTISGVSKGEINSGYEHPIEYWAKLKCKLLNFLQKQLVL</sequence>
<dbReference type="HOGENOM" id="CLU_2862233_0_0_9"/>
<accession>C2EJ25</accession>
<dbReference type="EMBL" id="ACGT01000036">
    <property type="protein sequence ID" value="EEJ73501.1"/>
    <property type="molecule type" value="Genomic_DNA"/>
</dbReference>
<comment type="caution">
    <text evidence="1">The sequence shown here is derived from an EMBL/GenBank/DDBJ whole genome shotgun (WGS) entry which is preliminary data.</text>
</comment>
<protein>
    <submittedName>
        <fullName evidence="1">Uncharacterized protein</fullName>
    </submittedName>
</protein>
<dbReference type="PATRIC" id="fig|1423799.3.peg.712"/>
<name>C2EJ25_9LACO</name>
<organism evidence="1 2">
    <name type="scientific">Ligilactobacillus salivarius DSM 20555 = ATCC 11741</name>
    <dbReference type="NCBI Taxonomy" id="1423799"/>
    <lineage>
        <taxon>Bacteria</taxon>
        <taxon>Bacillati</taxon>
        <taxon>Bacillota</taxon>
        <taxon>Bacilli</taxon>
        <taxon>Lactobacillales</taxon>
        <taxon>Lactobacillaceae</taxon>
        <taxon>Ligilactobacillus</taxon>
    </lineage>
</organism>